<gene>
    <name evidence="3" type="ORF">THAOC_26335</name>
</gene>
<evidence type="ECO:0000256" key="2">
    <source>
        <dbReference type="SAM" id="Phobius"/>
    </source>
</evidence>
<feature type="region of interest" description="Disordered" evidence="1">
    <location>
        <begin position="200"/>
        <end position="235"/>
    </location>
</feature>
<evidence type="ECO:0000313" key="4">
    <source>
        <dbReference type="Proteomes" id="UP000266841"/>
    </source>
</evidence>
<accession>K0RZ67</accession>
<evidence type="ECO:0000313" key="3">
    <source>
        <dbReference type="EMBL" id="EJK54106.1"/>
    </source>
</evidence>
<keyword evidence="2" id="KW-1133">Transmembrane helix</keyword>
<keyword evidence="2" id="KW-0472">Membrane</keyword>
<organism evidence="3 4">
    <name type="scientific">Thalassiosira oceanica</name>
    <name type="common">Marine diatom</name>
    <dbReference type="NCBI Taxonomy" id="159749"/>
    <lineage>
        <taxon>Eukaryota</taxon>
        <taxon>Sar</taxon>
        <taxon>Stramenopiles</taxon>
        <taxon>Ochrophyta</taxon>
        <taxon>Bacillariophyta</taxon>
        <taxon>Coscinodiscophyceae</taxon>
        <taxon>Thalassiosirophycidae</taxon>
        <taxon>Thalassiosirales</taxon>
        <taxon>Thalassiosiraceae</taxon>
        <taxon>Thalassiosira</taxon>
    </lineage>
</organism>
<feature type="compositionally biased region" description="Low complexity" evidence="1">
    <location>
        <begin position="355"/>
        <end position="378"/>
    </location>
</feature>
<dbReference type="Pfam" id="PF14312">
    <property type="entry name" value="FG-GAP_2"/>
    <property type="match status" value="1"/>
</dbReference>
<dbReference type="OrthoDB" id="188207at2759"/>
<feature type="transmembrane region" description="Helical" evidence="2">
    <location>
        <begin position="160"/>
        <end position="182"/>
    </location>
</feature>
<feature type="region of interest" description="Disordered" evidence="1">
    <location>
        <begin position="355"/>
        <end position="382"/>
    </location>
</feature>
<name>K0RZ67_THAOC</name>
<protein>
    <submittedName>
        <fullName evidence="3">Uncharacterized protein</fullName>
    </submittedName>
</protein>
<comment type="caution">
    <text evidence="3">The sequence shown here is derived from an EMBL/GenBank/DDBJ whole genome shotgun (WGS) entry which is preliminary data.</text>
</comment>
<proteinExistence type="predicted"/>
<reference evidence="3 4" key="1">
    <citation type="journal article" date="2012" name="Genome Biol.">
        <title>Genome and low-iron response of an oceanic diatom adapted to chronic iron limitation.</title>
        <authorList>
            <person name="Lommer M."/>
            <person name="Specht M."/>
            <person name="Roy A.S."/>
            <person name="Kraemer L."/>
            <person name="Andreson R."/>
            <person name="Gutowska M.A."/>
            <person name="Wolf J."/>
            <person name="Bergner S.V."/>
            <person name="Schilhabel M.B."/>
            <person name="Klostermeier U.C."/>
            <person name="Beiko R.G."/>
            <person name="Rosenstiel P."/>
            <person name="Hippler M."/>
            <person name="Laroche J."/>
        </authorList>
    </citation>
    <scope>NUCLEOTIDE SEQUENCE [LARGE SCALE GENOMIC DNA]</scope>
    <source>
        <strain evidence="3 4">CCMP1005</strain>
    </source>
</reference>
<feature type="compositionally biased region" description="Polar residues" evidence="1">
    <location>
        <begin position="200"/>
        <end position="215"/>
    </location>
</feature>
<keyword evidence="4" id="KW-1185">Reference proteome</keyword>
<feature type="compositionally biased region" description="Polar residues" evidence="1">
    <location>
        <begin position="225"/>
        <end position="235"/>
    </location>
</feature>
<feature type="non-terminal residue" evidence="3">
    <location>
        <position position="460"/>
    </location>
</feature>
<dbReference type="EMBL" id="AGNL01036356">
    <property type="protein sequence ID" value="EJK54106.1"/>
    <property type="molecule type" value="Genomic_DNA"/>
</dbReference>
<keyword evidence="2" id="KW-0812">Transmembrane</keyword>
<sequence>MTAVPMVQREAIQGGMMMSTIQAMSDDDPPIPVWYVTDRGKSEDNQAERVANEFERNSTDRPRDNAPAIHSTMGAHFENTADVDPPVVGTTTSTNTTLLPDAARQSATNSGAATAIVGTRTIVIPRATMVTPEDDDKPEPVSAEPVIVTPVILPFYRRKVFFYVMAAMALLVMGIAAAMQLLSNAEGSTSGLEMSTVTYNPTTSNIPTKNPTLLPTGNPMLRPTENPTLRPTNYYDSYPDETSYKLVKIASEDGQETELASHSGSTGDNNHEESICLDDGLYSFSFYDSFGDGFSGEYSLTLVPGETIIMRENSVSPDGEQVLFRLPFDRATLDVRWIGSNGQLLPSLLPSSSPTLTLSPSSSSHPSSSVSPSNNPTLRPTNNVSATFNVLPRRLPFHPYFVPAKFFCVSLEQSNLKANQLPKLLASDGAVDDRFGRSVAIYGDAVVVGAYRDDNNNGPA</sequence>
<dbReference type="AlphaFoldDB" id="K0RZ67"/>
<dbReference type="Proteomes" id="UP000266841">
    <property type="component" value="Unassembled WGS sequence"/>
</dbReference>
<dbReference type="InterPro" id="IPR013517">
    <property type="entry name" value="FG-GAP"/>
</dbReference>
<evidence type="ECO:0000256" key="1">
    <source>
        <dbReference type="SAM" id="MobiDB-lite"/>
    </source>
</evidence>